<evidence type="ECO:0000259" key="5">
    <source>
        <dbReference type="Pfam" id="PF24883"/>
    </source>
</evidence>
<dbReference type="Proteomes" id="UP000016924">
    <property type="component" value="Unassembled WGS sequence"/>
</dbReference>
<dbReference type="SUPFAM" id="SSF48403">
    <property type="entry name" value="Ankyrin repeat"/>
    <property type="match status" value="2"/>
</dbReference>
<keyword evidence="2" id="KW-0040">ANK repeat</keyword>
<organism evidence="6 7">
    <name type="scientific">Coniosporium apollinis (strain CBS 100218)</name>
    <name type="common">Rock-inhabiting black yeast</name>
    <dbReference type="NCBI Taxonomy" id="1168221"/>
    <lineage>
        <taxon>Eukaryota</taxon>
        <taxon>Fungi</taxon>
        <taxon>Dikarya</taxon>
        <taxon>Ascomycota</taxon>
        <taxon>Pezizomycotina</taxon>
        <taxon>Dothideomycetes</taxon>
        <taxon>Dothideomycetes incertae sedis</taxon>
        <taxon>Coniosporium</taxon>
    </lineage>
</organism>
<dbReference type="InterPro" id="IPR036770">
    <property type="entry name" value="Ankyrin_rpt-contain_sf"/>
</dbReference>
<evidence type="ECO:0000256" key="2">
    <source>
        <dbReference type="PROSITE-ProRule" id="PRU00023"/>
    </source>
</evidence>
<dbReference type="Gene3D" id="1.25.40.20">
    <property type="entry name" value="Ankyrin repeat-containing domain"/>
    <property type="match status" value="3"/>
</dbReference>
<gene>
    <name evidence="6" type="ORF">W97_00055</name>
</gene>
<dbReference type="PANTHER" id="PTHR10039:SF15">
    <property type="entry name" value="NACHT DOMAIN-CONTAINING PROTEIN"/>
    <property type="match status" value="1"/>
</dbReference>
<dbReference type="InterPro" id="IPR027417">
    <property type="entry name" value="P-loop_NTPase"/>
</dbReference>
<evidence type="ECO:0000313" key="7">
    <source>
        <dbReference type="Proteomes" id="UP000016924"/>
    </source>
</evidence>
<dbReference type="STRING" id="1168221.R7YG21"/>
<feature type="repeat" description="ANK" evidence="2">
    <location>
        <begin position="746"/>
        <end position="778"/>
    </location>
</feature>
<keyword evidence="7" id="KW-1185">Reference proteome</keyword>
<dbReference type="SMART" id="SM00248">
    <property type="entry name" value="ANK"/>
    <property type="match status" value="7"/>
</dbReference>
<feature type="domain" description="Nephrocystin 3-like N-terminal" evidence="5">
    <location>
        <begin position="18"/>
        <end position="143"/>
    </location>
</feature>
<dbReference type="EMBL" id="JH767554">
    <property type="protein sequence ID" value="EON60845.1"/>
    <property type="molecule type" value="Genomic_DNA"/>
</dbReference>
<dbReference type="GeneID" id="19897366"/>
<dbReference type="RefSeq" id="XP_007776162.1">
    <property type="nucleotide sequence ID" value="XM_007777972.1"/>
</dbReference>
<evidence type="ECO:0000259" key="4">
    <source>
        <dbReference type="Pfam" id="PF22939"/>
    </source>
</evidence>
<accession>R7YG21</accession>
<dbReference type="PROSITE" id="PS50297">
    <property type="entry name" value="ANK_REP_REGION"/>
    <property type="match status" value="2"/>
</dbReference>
<evidence type="ECO:0000256" key="3">
    <source>
        <dbReference type="SAM" id="MobiDB-lite"/>
    </source>
</evidence>
<evidence type="ECO:0000256" key="1">
    <source>
        <dbReference type="ARBA" id="ARBA00022737"/>
    </source>
</evidence>
<dbReference type="InterPro" id="IPR056884">
    <property type="entry name" value="NPHP3-like_N"/>
</dbReference>
<sequence>MHHACCELLAQAHFGGISSVIVNYLLEQRTEQPGIGVAFVYCESQEQANQTVKHLIGSLLQQLASKNESVHRDIRSMYQSKKDAGIASLKDLVQLLLRARDYHVKLFIIVDGLDELRDETRQVLLKLLDGAQAEFIRVLVTGRPFAVRPRGISDPGLHIEIQAKEDDIRTFVQAYIQDSTDLQFVIDGDKSWQGRVVAEVVKKAAGQFALAYMYLTRIASETCKADVRAALHTVGGTLPEKYGQTIERIRESTRRAKLAFRVFQWLLRARTALRTDALCEALAIDERDKRLSKERMPSIETILNVCQGFVVVRELSKTVDFFHATIREYLEASPEIFKDVPVDVVKSCLTYVSLDDFIHPCSNAADLRRRQNDHPFAAYAARYWPDHVRGSSEHVHQTLLVNILTTSNVVSMIQLVPEAYDRLFGRPMELLENQTHEARIPIYLSACFQLKETLKVFLSQEPHNASTTVPWGASYSPLHAAIWLDDEQACQELLNAGAKVDVQDDCLLTPLHLAIPLQRSSTSQIVELLCAAKATISMPDQDGQTVLHTAAIHTGPDVLRLLLEHVDKARVDDQDSSGCTALHYAIRRERPQSTQLLLAAGAHPTTVDKQGMNALDAAASVGDADIVRLLLTSTNTNGRSYPFDSDQRDTAEDFLRAHYKKAEAQAEVQKASVCQQEAEIGRKVREQRDKKLEELIKAGGDYQPSHHETVSKRVKGLVYAAAKGHSEWLQKEITRTAHLDELDPFYGLNALHEAAMFNRSNGVWHLLAAGADPTVKNARGRTARDLATAYGHTDVLKLFDNDYWLQYASESGRQTYLILSLQQSQACPKCREVRQQGDDRLSAASPSPVIASTDYEAASGGVDEDLPEYPNQLREQRVYRISPMAAKPAETGRKKDERGFT</sequence>
<evidence type="ECO:0000313" key="6">
    <source>
        <dbReference type="EMBL" id="EON60845.1"/>
    </source>
</evidence>
<dbReference type="Pfam" id="PF12796">
    <property type="entry name" value="Ank_2"/>
    <property type="match status" value="1"/>
</dbReference>
<keyword evidence="1" id="KW-0677">Repeat</keyword>
<feature type="region of interest" description="Disordered" evidence="3">
    <location>
        <begin position="880"/>
        <end position="901"/>
    </location>
</feature>
<name>R7YG21_CONA1</name>
<dbReference type="OrthoDB" id="195446at2759"/>
<dbReference type="Pfam" id="PF24883">
    <property type="entry name" value="NPHP3_N"/>
    <property type="match status" value="1"/>
</dbReference>
<feature type="domain" description="GPI inositol-deacylase winged helix" evidence="4">
    <location>
        <begin position="247"/>
        <end position="331"/>
    </location>
</feature>
<feature type="compositionally biased region" description="Basic and acidic residues" evidence="3">
    <location>
        <begin position="890"/>
        <end position="901"/>
    </location>
</feature>
<reference evidence="7" key="1">
    <citation type="submission" date="2012-06" db="EMBL/GenBank/DDBJ databases">
        <title>The genome sequence of Coniosporium apollinis CBS 100218.</title>
        <authorList>
            <consortium name="The Broad Institute Genome Sequencing Platform"/>
            <person name="Cuomo C."/>
            <person name="Gorbushina A."/>
            <person name="Noack S."/>
            <person name="Walker B."/>
            <person name="Young S.K."/>
            <person name="Zeng Q."/>
            <person name="Gargeya S."/>
            <person name="Fitzgerald M."/>
            <person name="Haas B."/>
            <person name="Abouelleil A."/>
            <person name="Alvarado L."/>
            <person name="Arachchi H.M."/>
            <person name="Berlin A.M."/>
            <person name="Chapman S.B."/>
            <person name="Goldberg J."/>
            <person name="Griggs A."/>
            <person name="Gujja S."/>
            <person name="Hansen M."/>
            <person name="Howarth C."/>
            <person name="Imamovic A."/>
            <person name="Larimer J."/>
            <person name="McCowan C."/>
            <person name="Montmayeur A."/>
            <person name="Murphy C."/>
            <person name="Neiman D."/>
            <person name="Pearson M."/>
            <person name="Priest M."/>
            <person name="Roberts A."/>
            <person name="Saif S."/>
            <person name="Shea T."/>
            <person name="Sisk P."/>
            <person name="Sykes S."/>
            <person name="Wortman J."/>
            <person name="Nusbaum C."/>
            <person name="Birren B."/>
        </authorList>
    </citation>
    <scope>NUCLEOTIDE SEQUENCE [LARGE SCALE GENOMIC DNA]</scope>
    <source>
        <strain evidence="7">CBS 100218</strain>
    </source>
</reference>
<protein>
    <submittedName>
        <fullName evidence="6">Uncharacterized protein</fullName>
    </submittedName>
</protein>
<dbReference type="PANTHER" id="PTHR10039">
    <property type="entry name" value="AMELOGENIN"/>
    <property type="match status" value="1"/>
</dbReference>
<dbReference type="Pfam" id="PF22939">
    <property type="entry name" value="WHD_GPIID"/>
    <property type="match status" value="1"/>
</dbReference>
<feature type="repeat" description="ANK" evidence="2">
    <location>
        <begin position="542"/>
        <end position="574"/>
    </location>
</feature>
<dbReference type="HOGENOM" id="CLU_321589_0_0_1"/>
<feature type="repeat" description="ANK" evidence="2">
    <location>
        <begin position="473"/>
        <end position="505"/>
    </location>
</feature>
<dbReference type="AlphaFoldDB" id="R7YG21"/>
<dbReference type="Gene3D" id="3.40.50.300">
    <property type="entry name" value="P-loop containing nucleotide triphosphate hydrolases"/>
    <property type="match status" value="1"/>
</dbReference>
<dbReference type="InterPro" id="IPR002110">
    <property type="entry name" value="Ankyrin_rpt"/>
</dbReference>
<dbReference type="PROSITE" id="PS50088">
    <property type="entry name" value="ANK_REPEAT"/>
    <property type="match status" value="4"/>
</dbReference>
<dbReference type="eggNOG" id="KOG4177">
    <property type="taxonomic scope" value="Eukaryota"/>
</dbReference>
<proteinExistence type="predicted"/>
<dbReference type="InterPro" id="IPR054471">
    <property type="entry name" value="GPIID_WHD"/>
</dbReference>
<dbReference type="Pfam" id="PF00023">
    <property type="entry name" value="Ank"/>
    <property type="match status" value="1"/>
</dbReference>
<feature type="repeat" description="ANK" evidence="2">
    <location>
        <begin position="577"/>
        <end position="609"/>
    </location>
</feature>